<dbReference type="SUPFAM" id="SSF52540">
    <property type="entry name" value="P-loop containing nucleoside triphosphate hydrolases"/>
    <property type="match status" value="1"/>
</dbReference>
<evidence type="ECO:0000256" key="4">
    <source>
        <dbReference type="ARBA" id="ARBA00022821"/>
    </source>
</evidence>
<organism evidence="8 9">
    <name type="scientific">Parasponia andersonii</name>
    <name type="common">Sponia andersonii</name>
    <dbReference type="NCBI Taxonomy" id="3476"/>
    <lineage>
        <taxon>Eukaryota</taxon>
        <taxon>Viridiplantae</taxon>
        <taxon>Streptophyta</taxon>
        <taxon>Embryophyta</taxon>
        <taxon>Tracheophyta</taxon>
        <taxon>Spermatophyta</taxon>
        <taxon>Magnoliopsida</taxon>
        <taxon>eudicotyledons</taxon>
        <taxon>Gunneridae</taxon>
        <taxon>Pentapetalae</taxon>
        <taxon>rosids</taxon>
        <taxon>fabids</taxon>
        <taxon>Rosales</taxon>
        <taxon>Cannabaceae</taxon>
        <taxon>Parasponia</taxon>
    </lineage>
</organism>
<comment type="caution">
    <text evidence="8">The sequence shown here is derived from an EMBL/GenBank/DDBJ whole genome shotgun (WGS) entry which is preliminary data.</text>
</comment>
<dbReference type="InterPro" id="IPR042197">
    <property type="entry name" value="Apaf_helical"/>
</dbReference>
<dbReference type="InterPro" id="IPR050905">
    <property type="entry name" value="Plant_NBS-LRR"/>
</dbReference>
<dbReference type="Pfam" id="PF00931">
    <property type="entry name" value="NB-ARC"/>
    <property type="match status" value="1"/>
</dbReference>
<keyword evidence="3" id="KW-0547">Nucleotide-binding</keyword>
<dbReference type="GO" id="GO:0006952">
    <property type="term" value="P:defense response"/>
    <property type="evidence" value="ECO:0007669"/>
    <property type="project" value="UniProtKB-KW"/>
</dbReference>
<dbReference type="InterPro" id="IPR027417">
    <property type="entry name" value="P-loop_NTPase"/>
</dbReference>
<accession>A0A2P5A4U4</accession>
<evidence type="ECO:0000313" key="8">
    <source>
        <dbReference type="EMBL" id="PON31529.1"/>
    </source>
</evidence>
<keyword evidence="9" id="KW-1185">Reference proteome</keyword>
<evidence type="ECO:0000256" key="6">
    <source>
        <dbReference type="SAM" id="Coils"/>
    </source>
</evidence>
<dbReference type="Proteomes" id="UP000237105">
    <property type="component" value="Unassembled WGS sequence"/>
</dbReference>
<evidence type="ECO:0000256" key="5">
    <source>
        <dbReference type="ARBA" id="ARBA00022840"/>
    </source>
</evidence>
<dbReference type="PANTHER" id="PTHR33463">
    <property type="entry name" value="NB-ARC DOMAIN-CONTAINING PROTEIN-RELATED"/>
    <property type="match status" value="1"/>
</dbReference>
<evidence type="ECO:0000256" key="3">
    <source>
        <dbReference type="ARBA" id="ARBA00022741"/>
    </source>
</evidence>
<dbReference type="GO" id="GO:0043531">
    <property type="term" value="F:ADP binding"/>
    <property type="evidence" value="ECO:0007669"/>
    <property type="project" value="InterPro"/>
</dbReference>
<dbReference type="PANTHER" id="PTHR33463:SF136">
    <property type="entry name" value="NB-ARC DOMAIN-CONTAINING PROTEIN"/>
    <property type="match status" value="1"/>
</dbReference>
<reference evidence="9" key="1">
    <citation type="submission" date="2016-06" db="EMBL/GenBank/DDBJ databases">
        <title>Parallel loss of symbiosis genes in relatives of nitrogen-fixing non-legume Parasponia.</title>
        <authorList>
            <person name="Van Velzen R."/>
            <person name="Holmer R."/>
            <person name="Bu F."/>
            <person name="Rutten L."/>
            <person name="Van Zeijl A."/>
            <person name="Liu W."/>
            <person name="Santuari L."/>
            <person name="Cao Q."/>
            <person name="Sharma T."/>
            <person name="Shen D."/>
            <person name="Roswanjaya Y."/>
            <person name="Wardhani T."/>
            <person name="Kalhor M.S."/>
            <person name="Jansen J."/>
            <person name="Van den Hoogen J."/>
            <person name="Gungor B."/>
            <person name="Hartog M."/>
            <person name="Hontelez J."/>
            <person name="Verver J."/>
            <person name="Yang W.-C."/>
            <person name="Schijlen E."/>
            <person name="Repin R."/>
            <person name="Schilthuizen M."/>
            <person name="Schranz E."/>
            <person name="Heidstra R."/>
            <person name="Miyata K."/>
            <person name="Fedorova E."/>
            <person name="Kohlen W."/>
            <person name="Bisseling T."/>
            <person name="Smit S."/>
            <person name="Geurts R."/>
        </authorList>
    </citation>
    <scope>NUCLEOTIDE SEQUENCE [LARGE SCALE GENOMIC DNA]</scope>
    <source>
        <strain evidence="9">cv. WU1-14</strain>
    </source>
</reference>
<name>A0A2P5A4U4_PARAD</name>
<keyword evidence="1" id="KW-0433">Leucine-rich repeat</keyword>
<proteinExistence type="predicted"/>
<dbReference type="Gene3D" id="1.10.10.10">
    <property type="entry name" value="Winged helix-like DNA-binding domain superfamily/Winged helix DNA-binding domain"/>
    <property type="match status" value="1"/>
</dbReference>
<feature type="domain" description="NB-ARC" evidence="7">
    <location>
        <begin position="157"/>
        <end position="329"/>
    </location>
</feature>
<feature type="non-terminal residue" evidence="8">
    <location>
        <position position="543"/>
    </location>
</feature>
<evidence type="ECO:0000256" key="2">
    <source>
        <dbReference type="ARBA" id="ARBA00022737"/>
    </source>
</evidence>
<keyword evidence="4" id="KW-0611">Plant defense</keyword>
<sequence>MEVLIKVGTAIVGKLTEYTVDSVRYLFPYTSHVRNLRGRIQELRNKEKELQGRVDAATSLGEEIEGKAETWLSGAGSLSQQAEEFLNNECQANDRCFGGSLPNLVSRHRLSKRAKKLAEKLGSQIEAAGRIDRVSVPAALQKPVEIVGDYRPFESRKKILEEIMDALRDPEVIKVGVYGMGGIGKTMLAKEVARQATKEKLFSEVVITTISQAPNVHSIQQDIADKLHLKSFGEVQSRHERAHRLQNHLKEKKKKILIILDDIWGRLDLIEVVGIDFEHDPLGCKILLTSRSLDCVQSDMGAEKNIPVDVLAPDEGKKLFYQIVGDKKLVEQPDFGPLANDIIGECGELPLAITTVAYALKHKGLSVWKDALGQLRNSTFRNIKGMSDYVYKSIRLSYDFLESEEEKSFLLLCSLYEEDESISIEELRRYCVGWGLLPNIGTLEDARTRVDSLVERLKALCLLSDGQYYGTVKMHDIIRDVAILIASEDKHGMRSIMFDELEDPMKQRELRNSKAISLLRCDNTARPHPERLECPQLELLLFM</sequence>
<dbReference type="AlphaFoldDB" id="A0A2P5A4U4"/>
<protein>
    <submittedName>
        <fullName evidence="8">NB-ARC domain containing protein</fullName>
    </submittedName>
</protein>
<dbReference type="PRINTS" id="PR00364">
    <property type="entry name" value="DISEASERSIST"/>
</dbReference>
<evidence type="ECO:0000256" key="1">
    <source>
        <dbReference type="ARBA" id="ARBA00022614"/>
    </source>
</evidence>
<feature type="coiled-coil region" evidence="6">
    <location>
        <begin position="33"/>
        <end position="60"/>
    </location>
</feature>
<dbReference type="Gene3D" id="1.10.8.430">
    <property type="entry name" value="Helical domain of apoptotic protease-activating factors"/>
    <property type="match status" value="1"/>
</dbReference>
<dbReference type="OrthoDB" id="1751378at2759"/>
<dbReference type="EMBL" id="JXTB01001008">
    <property type="protein sequence ID" value="PON31529.1"/>
    <property type="molecule type" value="Genomic_DNA"/>
</dbReference>
<dbReference type="Gene3D" id="3.40.50.300">
    <property type="entry name" value="P-loop containing nucleotide triphosphate hydrolases"/>
    <property type="match status" value="1"/>
</dbReference>
<keyword evidence="5" id="KW-0067">ATP-binding</keyword>
<evidence type="ECO:0000259" key="7">
    <source>
        <dbReference type="Pfam" id="PF00931"/>
    </source>
</evidence>
<dbReference type="InterPro" id="IPR002182">
    <property type="entry name" value="NB-ARC"/>
</dbReference>
<gene>
    <name evidence="8" type="ORF">PanWU01x14_369210</name>
</gene>
<keyword evidence="2" id="KW-0677">Repeat</keyword>
<dbReference type="GO" id="GO:0005524">
    <property type="term" value="F:ATP binding"/>
    <property type="evidence" value="ECO:0007669"/>
    <property type="project" value="UniProtKB-KW"/>
</dbReference>
<keyword evidence="6" id="KW-0175">Coiled coil</keyword>
<dbReference type="FunFam" id="3.40.50.300:FF:001091">
    <property type="entry name" value="Probable disease resistance protein At1g61300"/>
    <property type="match status" value="1"/>
</dbReference>
<evidence type="ECO:0000313" key="9">
    <source>
        <dbReference type="Proteomes" id="UP000237105"/>
    </source>
</evidence>
<dbReference type="InterPro" id="IPR036388">
    <property type="entry name" value="WH-like_DNA-bd_sf"/>
</dbReference>